<feature type="transmembrane region" description="Helical" evidence="6">
    <location>
        <begin position="282"/>
        <end position="302"/>
    </location>
</feature>
<sequence>MASLDYVDIPPGATRLRSIPKPNSNEKPRPTTSDLRVAPKVFTSLPNPSSSPPSTGHARQSSLSFAASSLTSPTLSFIPQLLLSSAIPGGVPTAEDAPGTSTPATSNPRQSMYPEKYTLLSTRDPLSLPIMSNNFKRFVAKVGPVFWLQDRGEEILLWKKGWRVTGTWMGVYAFLCFYPRMVLLLPHAIVMGIILATYPYPASAKHGLAAAAPAAEQPTEGSVPWQANIQAIQNLMGAVSDLITAAEPHVHHLVLSPAHFREPDAHPPPASSRPVSPYTPHILALLAVTFPILAFIVSLPEFPIRQVFLVAGLLPFVATHPWVVRMYPYVAAATPALLIRLEKEQRRLRAFVKKESVEPITTQRPPIATILQKIIDDDRLTDKCWNSEMREVELWENERLGGEPASPQPGLEPPVSSSQTTGWSKANLRPGERAAWTRGRDGWNGVGGGSLDGQGEVSSNLTFSLAPGWAFVETEDWRKDVLGDWSGVGVDEDGWAYTNDAWLGVRPAPYTAGGGSVTRRRRWTRRVWYDKDRAEREGNALK</sequence>
<dbReference type="AlphaFoldDB" id="A0A8H6M6M9"/>
<dbReference type="OrthoDB" id="74314at2759"/>
<feature type="compositionally biased region" description="Polar residues" evidence="5">
    <location>
        <begin position="99"/>
        <end position="110"/>
    </location>
</feature>
<comment type="caution">
    <text evidence="8">The sequence shown here is derived from an EMBL/GenBank/DDBJ whole genome shotgun (WGS) entry which is preliminary data.</text>
</comment>
<organism evidence="8 9">
    <name type="scientific">Ephemerocybe angulata</name>
    <dbReference type="NCBI Taxonomy" id="980116"/>
    <lineage>
        <taxon>Eukaryota</taxon>
        <taxon>Fungi</taxon>
        <taxon>Dikarya</taxon>
        <taxon>Basidiomycota</taxon>
        <taxon>Agaricomycotina</taxon>
        <taxon>Agaricomycetes</taxon>
        <taxon>Agaricomycetidae</taxon>
        <taxon>Agaricales</taxon>
        <taxon>Agaricineae</taxon>
        <taxon>Psathyrellaceae</taxon>
        <taxon>Ephemerocybe</taxon>
    </lineage>
</organism>
<name>A0A8H6M6M9_9AGAR</name>
<evidence type="ECO:0000313" key="9">
    <source>
        <dbReference type="Proteomes" id="UP000521943"/>
    </source>
</evidence>
<evidence type="ECO:0000313" key="8">
    <source>
        <dbReference type="EMBL" id="KAF6754924.1"/>
    </source>
</evidence>
<dbReference type="GO" id="GO:0007031">
    <property type="term" value="P:peroxisome organization"/>
    <property type="evidence" value="ECO:0007669"/>
    <property type="project" value="UniProtKB-ARBA"/>
</dbReference>
<keyword evidence="4 6" id="KW-0472">Membrane</keyword>
<evidence type="ECO:0000256" key="6">
    <source>
        <dbReference type="SAM" id="Phobius"/>
    </source>
</evidence>
<dbReference type="InterPro" id="IPR052816">
    <property type="entry name" value="Peroxisomal_Membrane_PEX28-32"/>
</dbReference>
<protein>
    <submittedName>
        <fullName evidence="8">Integral peroxisomal membrane peroxin-domain-containing protein</fullName>
    </submittedName>
</protein>
<feature type="compositionally biased region" description="Polar residues" evidence="5">
    <location>
        <begin position="415"/>
        <end position="424"/>
    </location>
</feature>
<gene>
    <name evidence="8" type="ORF">DFP72DRAFT_354992</name>
</gene>
<keyword evidence="3 6" id="KW-1133">Transmembrane helix</keyword>
<keyword evidence="9" id="KW-1185">Reference proteome</keyword>
<dbReference type="InterPro" id="IPR010482">
    <property type="entry name" value="TECPR1-like_DysF"/>
</dbReference>
<evidence type="ECO:0000256" key="5">
    <source>
        <dbReference type="SAM" id="MobiDB-lite"/>
    </source>
</evidence>
<feature type="region of interest" description="Disordered" evidence="5">
    <location>
        <begin position="400"/>
        <end position="451"/>
    </location>
</feature>
<proteinExistence type="predicted"/>
<feature type="region of interest" description="Disordered" evidence="5">
    <location>
        <begin position="1"/>
        <end position="60"/>
    </location>
</feature>
<dbReference type="Proteomes" id="UP000521943">
    <property type="component" value="Unassembled WGS sequence"/>
</dbReference>
<dbReference type="PANTHER" id="PTHR28304">
    <property type="entry name" value="PEROXISOMAL MEMBRANE PROTEIN PEX29"/>
    <property type="match status" value="1"/>
</dbReference>
<evidence type="ECO:0000259" key="7">
    <source>
        <dbReference type="Pfam" id="PF06398"/>
    </source>
</evidence>
<evidence type="ECO:0000256" key="1">
    <source>
        <dbReference type="ARBA" id="ARBA00004141"/>
    </source>
</evidence>
<feature type="domain" description="TECPR1-like DysF" evidence="7">
    <location>
        <begin position="125"/>
        <end position="525"/>
    </location>
</feature>
<comment type="subcellular location">
    <subcellularLocation>
        <location evidence="1">Membrane</location>
        <topology evidence="1">Multi-pass membrane protein</topology>
    </subcellularLocation>
</comment>
<dbReference type="Pfam" id="PF06398">
    <property type="entry name" value="Pex24p"/>
    <property type="match status" value="1"/>
</dbReference>
<reference evidence="8 9" key="1">
    <citation type="submission" date="2020-07" db="EMBL/GenBank/DDBJ databases">
        <title>Comparative genomics of pyrophilous fungi reveals a link between fire events and developmental genes.</title>
        <authorList>
            <consortium name="DOE Joint Genome Institute"/>
            <person name="Steindorff A.S."/>
            <person name="Carver A."/>
            <person name="Calhoun S."/>
            <person name="Stillman K."/>
            <person name="Liu H."/>
            <person name="Lipzen A."/>
            <person name="Pangilinan J."/>
            <person name="Labutti K."/>
            <person name="Bruns T.D."/>
            <person name="Grigoriev I.V."/>
        </authorList>
    </citation>
    <scope>NUCLEOTIDE SEQUENCE [LARGE SCALE GENOMIC DNA]</scope>
    <source>
        <strain evidence="8 9">CBS 144469</strain>
    </source>
</reference>
<feature type="transmembrane region" description="Helical" evidence="6">
    <location>
        <begin position="177"/>
        <end position="198"/>
    </location>
</feature>
<accession>A0A8H6M6M9</accession>
<keyword evidence="2 6" id="KW-0812">Transmembrane</keyword>
<dbReference type="PANTHER" id="PTHR28304:SF2">
    <property type="entry name" value="PEROXISOMAL MEMBRANE PROTEIN PEX29"/>
    <property type="match status" value="1"/>
</dbReference>
<evidence type="ECO:0000256" key="3">
    <source>
        <dbReference type="ARBA" id="ARBA00022989"/>
    </source>
</evidence>
<evidence type="ECO:0000256" key="2">
    <source>
        <dbReference type="ARBA" id="ARBA00022692"/>
    </source>
</evidence>
<dbReference type="GO" id="GO:0005778">
    <property type="term" value="C:peroxisomal membrane"/>
    <property type="evidence" value="ECO:0007669"/>
    <property type="project" value="TreeGrafter"/>
</dbReference>
<feature type="region of interest" description="Disordered" evidence="5">
    <location>
        <begin position="92"/>
        <end position="111"/>
    </location>
</feature>
<feature type="compositionally biased region" description="Gly residues" evidence="5">
    <location>
        <begin position="442"/>
        <end position="451"/>
    </location>
</feature>
<evidence type="ECO:0000256" key="4">
    <source>
        <dbReference type="ARBA" id="ARBA00023136"/>
    </source>
</evidence>
<feature type="compositionally biased region" description="Low complexity" evidence="5">
    <location>
        <begin position="44"/>
        <end position="54"/>
    </location>
</feature>
<dbReference type="EMBL" id="JACGCI010000032">
    <property type="protein sequence ID" value="KAF6754924.1"/>
    <property type="molecule type" value="Genomic_DNA"/>
</dbReference>